<evidence type="ECO:0000256" key="1">
    <source>
        <dbReference type="SAM" id="Phobius"/>
    </source>
</evidence>
<reference evidence="2 3" key="1">
    <citation type="journal article" date="2018" name="Int. J. Syst. Evol. Microbiol.">
        <title>Planococcus salinus sp. nov., a moderately halophilic bacterium isolated from a saline-alkali soil.</title>
        <authorList>
            <person name="Gan L."/>
        </authorList>
    </citation>
    <scope>NUCLEOTIDE SEQUENCE [LARGE SCALE GENOMIC DNA]</scope>
    <source>
        <strain evidence="2 3">LCB217</strain>
    </source>
</reference>
<keyword evidence="3" id="KW-1185">Reference proteome</keyword>
<keyword evidence="1" id="KW-0812">Transmembrane</keyword>
<feature type="transmembrane region" description="Helical" evidence="1">
    <location>
        <begin position="39"/>
        <end position="63"/>
    </location>
</feature>
<dbReference type="Proteomes" id="UP000275473">
    <property type="component" value="Unassembled WGS sequence"/>
</dbReference>
<evidence type="ECO:0000313" key="2">
    <source>
        <dbReference type="EMBL" id="RNF38590.1"/>
    </source>
</evidence>
<sequence length="91" mass="10571">FGFQGSSCLFKLLSFLTTFIILKHDSIPVNRFQKVFFKFFYFFINCVISPKFQASIAFLFYYVSPSMGKVTLIFFAASKTNTLKDFCFSFS</sequence>
<feature type="non-terminal residue" evidence="2">
    <location>
        <position position="1"/>
    </location>
</feature>
<dbReference type="AlphaFoldDB" id="A0A3M8P5L7"/>
<evidence type="ECO:0000313" key="3">
    <source>
        <dbReference type="Proteomes" id="UP000275473"/>
    </source>
</evidence>
<protein>
    <submittedName>
        <fullName evidence="2">Uncharacterized protein</fullName>
    </submittedName>
</protein>
<dbReference type="EMBL" id="RIAX01000011">
    <property type="protein sequence ID" value="RNF38590.1"/>
    <property type="molecule type" value="Genomic_DNA"/>
</dbReference>
<gene>
    <name evidence="2" type="ORF">EEX84_13330</name>
</gene>
<proteinExistence type="predicted"/>
<comment type="caution">
    <text evidence="2">The sequence shown here is derived from an EMBL/GenBank/DDBJ whole genome shotgun (WGS) entry which is preliminary data.</text>
</comment>
<organism evidence="2 3">
    <name type="scientific">Planococcus salinus</name>
    <dbReference type="NCBI Taxonomy" id="1848460"/>
    <lineage>
        <taxon>Bacteria</taxon>
        <taxon>Bacillati</taxon>
        <taxon>Bacillota</taxon>
        <taxon>Bacilli</taxon>
        <taxon>Bacillales</taxon>
        <taxon>Caryophanaceae</taxon>
        <taxon>Planococcus</taxon>
    </lineage>
</organism>
<keyword evidence="1" id="KW-1133">Transmembrane helix</keyword>
<accession>A0A3M8P5L7</accession>
<name>A0A3M8P5L7_9BACL</name>
<keyword evidence="1" id="KW-0472">Membrane</keyword>